<evidence type="ECO:0000313" key="3">
    <source>
        <dbReference type="Proteomes" id="UP000325081"/>
    </source>
</evidence>
<sequence>MATSILSCLSCQHYSVGLAKWQRFATQSLIARISSFWKYIKRPKLRYRPAQSVVPETQMLQCCVGSPTCRLPRPIGIWPITLFLEMSNLSSPVTLEIESGMGPEILFPAKLSTSKPSPLLNSGIIPEISFLDKSRTCTNFLVSVVNSLEREPESPFELRSRTEICAGNLIVDTSARSKLCERLALFKYGILCRKLEISVPVKPLLERSTVERSSDEREGSPLSNSTGKGPINEFLDRLRSHKLFSWDREAGIRPVSLLLLNLNTARVVRAEILGGILPVS</sequence>
<feature type="region of interest" description="Disordered" evidence="1">
    <location>
        <begin position="208"/>
        <end position="228"/>
    </location>
</feature>
<accession>A0A5A7P8C3</accession>
<name>A0A5A7P8C3_STRAF</name>
<comment type="caution">
    <text evidence="2">The sequence shown here is derived from an EMBL/GenBank/DDBJ whole genome shotgun (WGS) entry which is preliminary data.</text>
</comment>
<dbReference type="EMBL" id="BKCP01003002">
    <property type="protein sequence ID" value="GER28728.1"/>
    <property type="molecule type" value="Genomic_DNA"/>
</dbReference>
<dbReference type="AlphaFoldDB" id="A0A5A7P8C3"/>
<dbReference type="Proteomes" id="UP000325081">
    <property type="component" value="Unassembled WGS sequence"/>
</dbReference>
<gene>
    <name evidence="2" type="ORF">STAS_04543</name>
</gene>
<proteinExistence type="predicted"/>
<organism evidence="2 3">
    <name type="scientific">Striga asiatica</name>
    <name type="common">Asiatic witchweed</name>
    <name type="synonym">Buchnera asiatica</name>
    <dbReference type="NCBI Taxonomy" id="4170"/>
    <lineage>
        <taxon>Eukaryota</taxon>
        <taxon>Viridiplantae</taxon>
        <taxon>Streptophyta</taxon>
        <taxon>Embryophyta</taxon>
        <taxon>Tracheophyta</taxon>
        <taxon>Spermatophyta</taxon>
        <taxon>Magnoliopsida</taxon>
        <taxon>eudicotyledons</taxon>
        <taxon>Gunneridae</taxon>
        <taxon>Pentapetalae</taxon>
        <taxon>asterids</taxon>
        <taxon>lamiids</taxon>
        <taxon>Lamiales</taxon>
        <taxon>Orobanchaceae</taxon>
        <taxon>Buchnereae</taxon>
        <taxon>Striga</taxon>
    </lineage>
</organism>
<reference evidence="3" key="1">
    <citation type="journal article" date="2019" name="Curr. Biol.">
        <title>Genome Sequence of Striga asiatica Provides Insight into the Evolution of Plant Parasitism.</title>
        <authorList>
            <person name="Yoshida S."/>
            <person name="Kim S."/>
            <person name="Wafula E.K."/>
            <person name="Tanskanen J."/>
            <person name="Kim Y.M."/>
            <person name="Honaas L."/>
            <person name="Yang Z."/>
            <person name="Spallek T."/>
            <person name="Conn C.E."/>
            <person name="Ichihashi Y."/>
            <person name="Cheong K."/>
            <person name="Cui S."/>
            <person name="Der J.P."/>
            <person name="Gundlach H."/>
            <person name="Jiao Y."/>
            <person name="Hori C."/>
            <person name="Ishida J.K."/>
            <person name="Kasahara H."/>
            <person name="Kiba T."/>
            <person name="Kim M.S."/>
            <person name="Koo N."/>
            <person name="Laohavisit A."/>
            <person name="Lee Y.H."/>
            <person name="Lumba S."/>
            <person name="McCourt P."/>
            <person name="Mortimer J.C."/>
            <person name="Mutuku J.M."/>
            <person name="Nomura T."/>
            <person name="Sasaki-Sekimoto Y."/>
            <person name="Seto Y."/>
            <person name="Wang Y."/>
            <person name="Wakatake T."/>
            <person name="Sakakibara H."/>
            <person name="Demura T."/>
            <person name="Yamaguchi S."/>
            <person name="Yoneyama K."/>
            <person name="Manabe R.I."/>
            <person name="Nelson D.C."/>
            <person name="Schulman A.H."/>
            <person name="Timko M.P."/>
            <person name="dePamphilis C.W."/>
            <person name="Choi D."/>
            <person name="Shirasu K."/>
        </authorList>
    </citation>
    <scope>NUCLEOTIDE SEQUENCE [LARGE SCALE GENOMIC DNA]</scope>
    <source>
        <strain evidence="3">cv. UVA1</strain>
    </source>
</reference>
<keyword evidence="3" id="KW-1185">Reference proteome</keyword>
<feature type="compositionally biased region" description="Basic and acidic residues" evidence="1">
    <location>
        <begin position="208"/>
        <end position="219"/>
    </location>
</feature>
<evidence type="ECO:0000313" key="2">
    <source>
        <dbReference type="EMBL" id="GER28728.1"/>
    </source>
</evidence>
<evidence type="ECO:0000256" key="1">
    <source>
        <dbReference type="SAM" id="MobiDB-lite"/>
    </source>
</evidence>
<protein>
    <submittedName>
        <fullName evidence="2">NAD/NADP-dependent betaine aldehydedehydrogenase</fullName>
    </submittedName>
</protein>